<dbReference type="Gene3D" id="3.40.605.10">
    <property type="entry name" value="Aldehyde Dehydrogenase, Chain A, domain 1"/>
    <property type="match status" value="1"/>
</dbReference>
<evidence type="ECO:0000259" key="6">
    <source>
        <dbReference type="Pfam" id="PF00171"/>
    </source>
</evidence>
<dbReference type="InterPro" id="IPR016162">
    <property type="entry name" value="Ald_DH_N"/>
</dbReference>
<dbReference type="FunFam" id="3.40.605.10:FF:000026">
    <property type="entry name" value="Aldehyde dehydrogenase, putative"/>
    <property type="match status" value="1"/>
</dbReference>
<dbReference type="GO" id="GO:0006598">
    <property type="term" value="P:polyamine catabolic process"/>
    <property type="evidence" value="ECO:0007669"/>
    <property type="project" value="TreeGrafter"/>
</dbReference>
<accession>A0A1E4U200</accession>
<dbReference type="InterPro" id="IPR016161">
    <property type="entry name" value="Ald_DH/histidinol_DH"/>
</dbReference>
<reference evidence="8" key="1">
    <citation type="submission" date="2016-05" db="EMBL/GenBank/DDBJ databases">
        <title>Comparative genomics of biotechnologically important yeasts.</title>
        <authorList>
            <consortium name="DOE Joint Genome Institute"/>
            <person name="Riley R."/>
            <person name="Haridas S."/>
            <person name="Wolfe K.H."/>
            <person name="Lopes M.R."/>
            <person name="Hittinger C.T."/>
            <person name="Goker M."/>
            <person name="Salamov A."/>
            <person name="Wisecaver J."/>
            <person name="Long T.M."/>
            <person name="Aerts A.L."/>
            <person name="Barry K."/>
            <person name="Choi C."/>
            <person name="Clum A."/>
            <person name="Coughlan A.Y."/>
            <person name="Deshpande S."/>
            <person name="Douglass A.P."/>
            <person name="Hanson S.J."/>
            <person name="Klenk H.-P."/>
            <person name="Labutti K."/>
            <person name="Lapidus A."/>
            <person name="Lindquist E."/>
            <person name="Lipzen A."/>
            <person name="Meier-Kolthoff J.P."/>
            <person name="Ohm R.A."/>
            <person name="Otillar R.P."/>
            <person name="Pangilinan J."/>
            <person name="Peng Y."/>
            <person name="Rokas A."/>
            <person name="Rosa C.A."/>
            <person name="Scheuner C."/>
            <person name="Sibirny A.A."/>
            <person name="Slot J.C."/>
            <person name="Stielow J.B."/>
            <person name="Sun H."/>
            <person name="Kurtzman C.P."/>
            <person name="Blackwell M."/>
            <person name="Grigoriev I.V."/>
            <person name="Jeffries T.W."/>
        </authorList>
    </citation>
    <scope>NUCLEOTIDE SEQUENCE [LARGE SCALE GENOMIC DNA]</scope>
    <source>
        <strain evidence="8">NRRL Y-2460</strain>
    </source>
</reference>
<dbReference type="InterPro" id="IPR029510">
    <property type="entry name" value="Ald_DH_CS_GLU"/>
</dbReference>
<feature type="domain" description="Aldehyde dehydrogenase" evidence="6">
    <location>
        <begin position="34"/>
        <end position="494"/>
    </location>
</feature>
<evidence type="ECO:0000313" key="8">
    <source>
        <dbReference type="Proteomes" id="UP000094236"/>
    </source>
</evidence>
<evidence type="ECO:0000256" key="5">
    <source>
        <dbReference type="RuleBase" id="RU003345"/>
    </source>
</evidence>
<sequence>MSKEVEITLPNGTKYLQPTGLFINNEYVCGSKGNLIDSIDPATGQVICSVECAEELDVDKAVQAAKAAFYDVWKDSISPSERGDLLYKLYELTKANKDILAQIEAFDSGKPLETNAVFDIDECIGVLKYYAGWADKSHGEYIPINKDKWCLTKHEPFGVVGQIVPWNYPLGMAIWKIAPALAAGNTLVLKSAENTPLSILYFGKLILEAGFPPGVVNFISGFGPIAGSALATHQDVRKIAFTGSTHTGRIIQKLASDTLKAVTLECGGKSPLLVFKDCDLDQAVKWAAIGIFSNMGQICTSTSRIYIEEEIYQEFLNKYVIHVKQEYKQGLPFEHKDVVVGPQVSKLQRDKILEYIEIGKKEGAKLLLGGSKPLEDKYSQGWFVEPTIFSDVNNKMRIVREEIFGPVVVCGKFKTQEEAIKLANDTEYGLGAAVFTKDNSKAFKVADAIEAGMVWINSSNDSDFHVPFGGVKMSGHGRELGDYGLNTYTQAKAIHVNTGFLL</sequence>
<name>A0A1E4U200_PACTA</name>
<dbReference type="FunFam" id="3.40.309.10:FF:000012">
    <property type="entry name" value="Betaine aldehyde dehydrogenase"/>
    <property type="match status" value="1"/>
</dbReference>
<dbReference type="Gene3D" id="3.40.309.10">
    <property type="entry name" value="Aldehyde Dehydrogenase, Chain A, domain 2"/>
    <property type="match status" value="1"/>
</dbReference>
<keyword evidence="3" id="KW-0520">NAD</keyword>
<organism evidence="7 8">
    <name type="scientific">Pachysolen tannophilus NRRL Y-2460</name>
    <dbReference type="NCBI Taxonomy" id="669874"/>
    <lineage>
        <taxon>Eukaryota</taxon>
        <taxon>Fungi</taxon>
        <taxon>Dikarya</taxon>
        <taxon>Ascomycota</taxon>
        <taxon>Saccharomycotina</taxon>
        <taxon>Pichiomycetes</taxon>
        <taxon>Pachysolenaceae</taxon>
        <taxon>Pachysolen</taxon>
    </lineage>
</organism>
<dbReference type="Pfam" id="PF00171">
    <property type="entry name" value="Aldedh"/>
    <property type="match status" value="1"/>
</dbReference>
<dbReference type="GO" id="GO:0046394">
    <property type="term" value="P:carboxylic acid biosynthetic process"/>
    <property type="evidence" value="ECO:0007669"/>
    <property type="project" value="UniProtKB-ARBA"/>
</dbReference>
<dbReference type="PROSITE" id="PS00687">
    <property type="entry name" value="ALDEHYDE_DEHYDR_GLU"/>
    <property type="match status" value="1"/>
</dbReference>
<dbReference type="PANTHER" id="PTHR43720">
    <property type="entry name" value="2-AMINOMUCONIC SEMIALDEHYDE DEHYDROGENASE"/>
    <property type="match status" value="1"/>
</dbReference>
<dbReference type="Proteomes" id="UP000094236">
    <property type="component" value="Unassembled WGS sequence"/>
</dbReference>
<dbReference type="InterPro" id="IPR016163">
    <property type="entry name" value="Ald_DH_C"/>
</dbReference>
<keyword evidence="2 5" id="KW-0560">Oxidoreductase</keyword>
<dbReference type="SUPFAM" id="SSF53720">
    <property type="entry name" value="ALDH-like"/>
    <property type="match status" value="1"/>
</dbReference>
<dbReference type="AlphaFoldDB" id="A0A1E4U200"/>
<dbReference type="EMBL" id="KV454011">
    <property type="protein sequence ID" value="ODV98034.1"/>
    <property type="molecule type" value="Genomic_DNA"/>
</dbReference>
<proteinExistence type="inferred from homology"/>
<feature type="active site" evidence="4">
    <location>
        <position position="265"/>
    </location>
</feature>
<evidence type="ECO:0000313" key="7">
    <source>
        <dbReference type="EMBL" id="ODV98034.1"/>
    </source>
</evidence>
<evidence type="ECO:0000256" key="2">
    <source>
        <dbReference type="ARBA" id="ARBA00023002"/>
    </source>
</evidence>
<evidence type="ECO:0000256" key="3">
    <source>
        <dbReference type="ARBA" id="ARBA00023027"/>
    </source>
</evidence>
<dbReference type="OrthoDB" id="310895at2759"/>
<keyword evidence="8" id="KW-1185">Reference proteome</keyword>
<dbReference type="GO" id="GO:0004029">
    <property type="term" value="F:aldehyde dehydrogenase (NAD+) activity"/>
    <property type="evidence" value="ECO:0007669"/>
    <property type="project" value="TreeGrafter"/>
</dbReference>
<comment type="similarity">
    <text evidence="1 5">Belongs to the aldehyde dehydrogenase family.</text>
</comment>
<gene>
    <name evidence="7" type="ORF">PACTADRAFT_47854</name>
</gene>
<dbReference type="STRING" id="669874.A0A1E4U200"/>
<dbReference type="PANTHER" id="PTHR43720:SF2">
    <property type="entry name" value="2-AMINOMUCONIC SEMIALDEHYDE DEHYDROGENASE"/>
    <property type="match status" value="1"/>
</dbReference>
<dbReference type="InterPro" id="IPR015590">
    <property type="entry name" value="Aldehyde_DH_dom"/>
</dbReference>
<protein>
    <recommendedName>
        <fullName evidence="6">Aldehyde dehydrogenase domain-containing protein</fullName>
    </recommendedName>
</protein>
<evidence type="ECO:0000256" key="4">
    <source>
        <dbReference type="PROSITE-ProRule" id="PRU10007"/>
    </source>
</evidence>
<evidence type="ECO:0000256" key="1">
    <source>
        <dbReference type="ARBA" id="ARBA00009986"/>
    </source>
</evidence>
<dbReference type="FunFam" id="3.40.605.10:FF:000050">
    <property type="entry name" value="Aldehyde dehydrogenase, mitochondrial"/>
    <property type="match status" value="1"/>
</dbReference>